<evidence type="ECO:0000256" key="5">
    <source>
        <dbReference type="ARBA" id="ARBA00022917"/>
    </source>
</evidence>
<comment type="function">
    <text evidence="7 8">One of the essential components for the initiation of protein synthesis. Protects formylmethionyl-tRNA from spontaneous hydrolysis and promotes its binding to the 30S ribosomal subunits. Also involved in the hydrolysis of GTP during the formation of the 70S ribosomal complex.</text>
</comment>
<comment type="subcellular location">
    <subcellularLocation>
        <location evidence="7">Cytoplasm</location>
    </subcellularLocation>
</comment>
<dbReference type="FunFam" id="3.40.50.10050:FF:000001">
    <property type="entry name" value="Translation initiation factor IF-2"/>
    <property type="match status" value="1"/>
</dbReference>
<keyword evidence="5 7" id="KW-0648">Protein biosynthesis</keyword>
<dbReference type="InterPro" id="IPR015760">
    <property type="entry name" value="TIF_IF2"/>
</dbReference>
<dbReference type="Pfam" id="PF22042">
    <property type="entry name" value="EF-G_D2"/>
    <property type="match status" value="1"/>
</dbReference>
<feature type="compositionally biased region" description="Polar residues" evidence="9">
    <location>
        <begin position="220"/>
        <end position="232"/>
    </location>
</feature>
<evidence type="ECO:0000256" key="4">
    <source>
        <dbReference type="ARBA" id="ARBA00022741"/>
    </source>
</evidence>
<feature type="compositionally biased region" description="Basic and acidic residues" evidence="9">
    <location>
        <begin position="72"/>
        <end position="94"/>
    </location>
</feature>
<dbReference type="FunFam" id="2.40.30.10:FF:000008">
    <property type="entry name" value="Translation initiation factor IF-2"/>
    <property type="match status" value="1"/>
</dbReference>
<dbReference type="InterPro" id="IPR027417">
    <property type="entry name" value="P-loop_NTPase"/>
</dbReference>
<dbReference type="NCBIfam" id="TIGR00231">
    <property type="entry name" value="small_GTP"/>
    <property type="match status" value="1"/>
</dbReference>
<dbReference type="OrthoDB" id="9811804at2"/>
<evidence type="ECO:0000256" key="6">
    <source>
        <dbReference type="ARBA" id="ARBA00023134"/>
    </source>
</evidence>
<dbReference type="EMBL" id="SZQL01000001">
    <property type="protein sequence ID" value="TKK72008.1"/>
    <property type="molecule type" value="Genomic_DNA"/>
</dbReference>
<dbReference type="InterPro" id="IPR000795">
    <property type="entry name" value="T_Tr_GTP-bd_dom"/>
</dbReference>
<dbReference type="PROSITE" id="PS51722">
    <property type="entry name" value="G_TR_2"/>
    <property type="match status" value="1"/>
</dbReference>
<dbReference type="SUPFAM" id="SSF52540">
    <property type="entry name" value="P-loop containing nucleoside triphosphate hydrolases"/>
    <property type="match status" value="1"/>
</dbReference>
<evidence type="ECO:0000256" key="3">
    <source>
        <dbReference type="ARBA" id="ARBA00022540"/>
    </source>
</evidence>
<dbReference type="RefSeq" id="WP_137260248.1">
    <property type="nucleotide sequence ID" value="NZ_SZQL01000001.1"/>
</dbReference>
<dbReference type="Gene3D" id="3.40.50.10050">
    <property type="entry name" value="Translation initiation factor IF- 2, domain 3"/>
    <property type="match status" value="1"/>
</dbReference>
<dbReference type="FunFam" id="3.40.50.300:FF:000019">
    <property type="entry name" value="Translation initiation factor IF-2"/>
    <property type="match status" value="1"/>
</dbReference>
<feature type="binding site" evidence="7">
    <location>
        <begin position="612"/>
        <end position="616"/>
    </location>
    <ligand>
        <name>GTP</name>
        <dbReference type="ChEBI" id="CHEBI:37565"/>
    </ligand>
</feature>
<feature type="binding site" evidence="7">
    <location>
        <begin position="565"/>
        <end position="572"/>
    </location>
    <ligand>
        <name>GTP</name>
        <dbReference type="ChEBI" id="CHEBI:37565"/>
    </ligand>
</feature>
<feature type="compositionally biased region" description="Basic residues" evidence="9">
    <location>
        <begin position="450"/>
        <end position="460"/>
    </location>
</feature>
<gene>
    <name evidence="7 11" type="primary">infB</name>
    <name evidence="11" type="ORF">FC093_03070</name>
</gene>
<dbReference type="SUPFAM" id="SSF52156">
    <property type="entry name" value="Initiation factor IF2/eIF5b, domain 3"/>
    <property type="match status" value="1"/>
</dbReference>
<keyword evidence="6 7" id="KW-0342">GTP-binding</keyword>
<dbReference type="PANTHER" id="PTHR43381:SF5">
    <property type="entry name" value="TR-TYPE G DOMAIN-CONTAINING PROTEIN"/>
    <property type="match status" value="1"/>
</dbReference>
<dbReference type="SUPFAM" id="SSF50447">
    <property type="entry name" value="Translation proteins"/>
    <property type="match status" value="2"/>
</dbReference>
<dbReference type="CDD" id="cd03692">
    <property type="entry name" value="mtIF2_IVc"/>
    <property type="match status" value="1"/>
</dbReference>
<keyword evidence="4 7" id="KW-0547">Nucleotide-binding</keyword>
<evidence type="ECO:0000256" key="2">
    <source>
        <dbReference type="ARBA" id="ARBA00020675"/>
    </source>
</evidence>
<comment type="caution">
    <text evidence="11">The sequence shown here is derived from an EMBL/GenBank/DDBJ whole genome shotgun (WGS) entry which is preliminary data.</text>
</comment>
<dbReference type="GO" id="GO:0003743">
    <property type="term" value="F:translation initiation factor activity"/>
    <property type="evidence" value="ECO:0007669"/>
    <property type="project" value="UniProtKB-UniRule"/>
</dbReference>
<dbReference type="InterPro" id="IPR036925">
    <property type="entry name" value="TIF_IF2_dom3_sf"/>
</dbReference>
<dbReference type="GO" id="GO:0003924">
    <property type="term" value="F:GTPase activity"/>
    <property type="evidence" value="ECO:0007669"/>
    <property type="project" value="UniProtKB-UniRule"/>
</dbReference>
<dbReference type="Gene3D" id="3.40.50.300">
    <property type="entry name" value="P-loop containing nucleotide triphosphate hydrolases"/>
    <property type="match status" value="1"/>
</dbReference>
<reference evidence="11 12" key="1">
    <citation type="submission" date="2019-05" db="EMBL/GenBank/DDBJ databases">
        <title>Panacibacter sp. strain 17mud1-8 Genome sequencing and assembly.</title>
        <authorList>
            <person name="Chhetri G."/>
        </authorList>
    </citation>
    <scope>NUCLEOTIDE SEQUENCE [LARGE SCALE GENOMIC DNA]</scope>
    <source>
        <strain evidence="11 12">17mud1-8</strain>
    </source>
</reference>
<feature type="region of interest" description="Disordered" evidence="9">
    <location>
        <begin position="72"/>
        <end position="191"/>
    </location>
</feature>
<evidence type="ECO:0000256" key="9">
    <source>
        <dbReference type="SAM" id="MobiDB-lite"/>
    </source>
</evidence>
<keyword evidence="3 7" id="KW-0396">Initiation factor</keyword>
<dbReference type="Proteomes" id="UP000305848">
    <property type="component" value="Unassembled WGS sequence"/>
</dbReference>
<feature type="compositionally biased region" description="Gly residues" evidence="9">
    <location>
        <begin position="360"/>
        <end position="387"/>
    </location>
</feature>
<dbReference type="HAMAP" id="MF_00100_B">
    <property type="entry name" value="IF_2_B"/>
    <property type="match status" value="1"/>
</dbReference>
<dbReference type="Pfam" id="PF00009">
    <property type="entry name" value="GTP_EFTU"/>
    <property type="match status" value="1"/>
</dbReference>
<comment type="caution">
    <text evidence="7">Lacks conserved residue(s) required for the propagation of feature annotation.</text>
</comment>
<dbReference type="GO" id="GO:0005737">
    <property type="term" value="C:cytoplasm"/>
    <property type="evidence" value="ECO:0007669"/>
    <property type="project" value="UniProtKB-SubCell"/>
</dbReference>
<dbReference type="Pfam" id="PF11987">
    <property type="entry name" value="IF-2"/>
    <property type="match status" value="1"/>
</dbReference>
<dbReference type="CDD" id="cd01887">
    <property type="entry name" value="IF2_eIF5B"/>
    <property type="match status" value="1"/>
</dbReference>
<accession>A0A4U3L9M5</accession>
<dbReference type="InterPro" id="IPR009000">
    <property type="entry name" value="Transl_B-barrel_sf"/>
</dbReference>
<feature type="compositionally biased region" description="Basic and acidic residues" evidence="9">
    <location>
        <begin position="292"/>
        <end position="305"/>
    </location>
</feature>
<dbReference type="NCBIfam" id="TIGR00487">
    <property type="entry name" value="IF-2"/>
    <property type="match status" value="1"/>
</dbReference>
<dbReference type="AlphaFoldDB" id="A0A4U3L9M5"/>
<evidence type="ECO:0000259" key="10">
    <source>
        <dbReference type="PROSITE" id="PS51722"/>
    </source>
</evidence>
<dbReference type="PANTHER" id="PTHR43381">
    <property type="entry name" value="TRANSLATION INITIATION FACTOR IF-2-RELATED"/>
    <property type="match status" value="1"/>
</dbReference>
<dbReference type="InterPro" id="IPR023115">
    <property type="entry name" value="TIF_IF2_dom3"/>
</dbReference>
<dbReference type="InterPro" id="IPR000178">
    <property type="entry name" value="TF_IF2_bacterial-like"/>
</dbReference>
<keyword evidence="7" id="KW-0963">Cytoplasm</keyword>
<organism evidence="11 12">
    <name type="scientific">Ilyomonas limi</name>
    <dbReference type="NCBI Taxonomy" id="2575867"/>
    <lineage>
        <taxon>Bacteria</taxon>
        <taxon>Pseudomonadati</taxon>
        <taxon>Bacteroidota</taxon>
        <taxon>Chitinophagia</taxon>
        <taxon>Chitinophagales</taxon>
        <taxon>Chitinophagaceae</taxon>
        <taxon>Ilyomonas</taxon>
    </lineage>
</organism>
<dbReference type="InterPro" id="IPR044145">
    <property type="entry name" value="IF2_II"/>
</dbReference>
<evidence type="ECO:0000313" key="11">
    <source>
        <dbReference type="EMBL" id="TKK72008.1"/>
    </source>
</evidence>
<feature type="binding site" evidence="7">
    <location>
        <begin position="666"/>
        <end position="669"/>
    </location>
    <ligand>
        <name>GTP</name>
        <dbReference type="ChEBI" id="CHEBI:37565"/>
    </ligand>
</feature>
<sequence length="1062" mass="115678">MSELKLPRLLAAAKEFNIGQDTLVDFLAGKGFNRDELKPTAKLSEGMYRALQQEFQSDKAIKNKADLIEIPKAQGERKRREDEEINFKREERKAASVPAAPPVVKEEPKPAPAPAPEVAVKVEEPEPQPEPVPEIPQPAAATPEVQENRQEAPVATPEQEPAPSADAPPAPTAPQPVEEPEPAVIRLEAPELEGPKVVDKIDLSAIDSSTRPRKTIPKTEVQQPVTSVQPSNVPESTVEPEPPVVTAPEIPEEDLQPMETAELETAPVIENIKAEKLEGPKVLGKITLPVDSDTRPKNFTRDRDEKRKRKRIPVDKKGEGAAATHGQSNFNPQARTGAPGGGNPPFNRGGGNINNPRGPQHGGGNQSGRPFGQGQGNQGGQHGGGGNRFQPQRPGSQQGGGNRHHGGGHGQGRNDRFPPRQDDKEIDQKQIQDKIRETQAKLTGQSGRGKSMKAKLRRERRHEASEEMNVSEDNKLQVTEFVTVSELANLMDVNFTEVISKCMSLGIMVSINQRLDAEVIELVAGEFGYEVEFLGLDDMEDEEDGEDVDAEEELEHRSPIVTIMGHVDHGKTSLLDYIRSANVVAGEAGGITQHIGAYEVSLAGDKRITFLDTPGHEAFTAMRARGAKVTDIAVIVVAADDAVMPQTKEAISHAQAAGVPMIFAVNKIDKEGANPQKIYEQLSQMNILVEEWGGKYQSQELSAKKGINVDALLEKILLEAEILDLKANPDREASGSVIEASLDKGRGYVATVLVQNGTLKVGDLMVSGQYYGRIKAMFNERNQRVNIAPPSTPVQILGLNGAPQAGEKFKVYADEGEAKDVATKRAQISREQGLRARKHITLDEIGRRLALGNFKELNIIIKGDVDGSVEALSDSLQKLSTPEIAVNVVHKAVGQISESDVLLATASDAILIGFNVRPSTQASRLADHEGVQIKMYSIIYNAIEEVKSAMEGLLEPKIQEKEVATVEIREVYKFDKATVAGCYVTDGKIRRDSKIRLFRDGILIYPRTEGGFAELGSLKRFKDDVKDVAAGYECGLTVKNFSDINVGDTIVAFEEEEIKRTL</sequence>
<evidence type="ECO:0000256" key="8">
    <source>
        <dbReference type="RuleBase" id="RU000644"/>
    </source>
</evidence>
<evidence type="ECO:0000313" key="12">
    <source>
        <dbReference type="Proteomes" id="UP000305848"/>
    </source>
</evidence>
<dbReference type="InterPro" id="IPR005225">
    <property type="entry name" value="Small_GTP-bd"/>
</dbReference>
<keyword evidence="12" id="KW-1185">Reference proteome</keyword>
<protein>
    <recommendedName>
        <fullName evidence="2 7">Translation initiation factor IF-2</fullName>
    </recommendedName>
</protein>
<feature type="compositionally biased region" description="Basic and acidic residues" evidence="9">
    <location>
        <begin position="412"/>
        <end position="439"/>
    </location>
</feature>
<feature type="region of interest" description="Disordered" evidence="9">
    <location>
        <begin position="203"/>
        <end position="256"/>
    </location>
</feature>
<proteinExistence type="inferred from homology"/>
<evidence type="ECO:0000256" key="1">
    <source>
        <dbReference type="ARBA" id="ARBA00007733"/>
    </source>
</evidence>
<comment type="similarity">
    <text evidence="1 7 8">Belongs to the TRAFAC class translation factor GTPase superfamily. Classic translation factor GTPase family. IF-2 subfamily.</text>
</comment>
<feature type="region of interest" description="Disordered" evidence="9">
    <location>
        <begin position="279"/>
        <end position="471"/>
    </location>
</feature>
<name>A0A4U3L9M5_9BACT</name>
<dbReference type="CDD" id="cd03702">
    <property type="entry name" value="IF2_mtIF2_II"/>
    <property type="match status" value="1"/>
</dbReference>
<dbReference type="Pfam" id="PF04760">
    <property type="entry name" value="IF2_N"/>
    <property type="match status" value="1"/>
</dbReference>
<feature type="compositionally biased region" description="Polar residues" evidence="9">
    <location>
        <begin position="325"/>
        <end position="334"/>
    </location>
</feature>
<dbReference type="Gene3D" id="2.40.30.10">
    <property type="entry name" value="Translation factors"/>
    <property type="match status" value="2"/>
</dbReference>
<feature type="domain" description="Tr-type G" evidence="10">
    <location>
        <begin position="556"/>
        <end position="724"/>
    </location>
</feature>
<evidence type="ECO:0000256" key="7">
    <source>
        <dbReference type="HAMAP-Rule" id="MF_00100"/>
    </source>
</evidence>
<feature type="compositionally biased region" description="Gly residues" evidence="9">
    <location>
        <begin position="338"/>
        <end position="352"/>
    </location>
</feature>
<dbReference type="InterPro" id="IPR006847">
    <property type="entry name" value="IF2_N"/>
</dbReference>
<dbReference type="FunFam" id="2.40.30.10:FF:000007">
    <property type="entry name" value="Translation initiation factor IF-2"/>
    <property type="match status" value="1"/>
</dbReference>
<dbReference type="InterPro" id="IPR053905">
    <property type="entry name" value="EF-G-like_DII"/>
</dbReference>
<dbReference type="GO" id="GO:0005525">
    <property type="term" value="F:GTP binding"/>
    <property type="evidence" value="ECO:0007669"/>
    <property type="project" value="UniProtKB-KW"/>
</dbReference>